<dbReference type="InterPro" id="IPR017972">
    <property type="entry name" value="Cyt_P450_CS"/>
</dbReference>
<dbReference type="PANTHER" id="PTHR24305">
    <property type="entry name" value="CYTOCHROME P450"/>
    <property type="match status" value="1"/>
</dbReference>
<keyword evidence="3 5" id="KW-0479">Metal-binding</keyword>
<feature type="binding site" description="axial binding residue" evidence="5">
    <location>
        <position position="227"/>
    </location>
    <ligand>
        <name>heme</name>
        <dbReference type="ChEBI" id="CHEBI:30413"/>
    </ligand>
    <ligandPart>
        <name>Fe</name>
        <dbReference type="ChEBI" id="CHEBI:18248"/>
    </ligandPart>
</feature>
<dbReference type="EMBL" id="JAVHJL010000005">
    <property type="protein sequence ID" value="KAK6503591.1"/>
    <property type="molecule type" value="Genomic_DNA"/>
</dbReference>
<dbReference type="PROSITE" id="PS00086">
    <property type="entry name" value="CYTOCHROME_P450"/>
    <property type="match status" value="1"/>
</dbReference>
<dbReference type="PANTHER" id="PTHR24305:SF166">
    <property type="entry name" value="CYTOCHROME P450 12A4, MITOCHONDRIAL-RELATED"/>
    <property type="match status" value="1"/>
</dbReference>
<dbReference type="GO" id="GO:0016705">
    <property type="term" value="F:oxidoreductase activity, acting on paired donors, with incorporation or reduction of molecular oxygen"/>
    <property type="evidence" value="ECO:0007669"/>
    <property type="project" value="InterPro"/>
</dbReference>
<name>A0AAV9W7N7_9PEZI</name>
<dbReference type="InterPro" id="IPR002401">
    <property type="entry name" value="Cyt_P450_E_grp-I"/>
</dbReference>
<reference evidence="7 8" key="1">
    <citation type="submission" date="2023-08" db="EMBL/GenBank/DDBJ databases">
        <authorList>
            <person name="Palmer J.M."/>
        </authorList>
    </citation>
    <scope>NUCLEOTIDE SEQUENCE [LARGE SCALE GENOMIC DNA]</scope>
    <source>
        <strain evidence="7 8">TWF481</strain>
    </source>
</reference>
<evidence type="ECO:0000256" key="2">
    <source>
        <dbReference type="ARBA" id="ARBA00010617"/>
    </source>
</evidence>
<evidence type="ECO:0000256" key="1">
    <source>
        <dbReference type="ARBA" id="ARBA00001971"/>
    </source>
</evidence>
<dbReference type="Pfam" id="PF00067">
    <property type="entry name" value="p450"/>
    <property type="match status" value="2"/>
</dbReference>
<keyword evidence="4 5" id="KW-0408">Iron</keyword>
<evidence type="ECO:0000256" key="5">
    <source>
        <dbReference type="PIRSR" id="PIRSR602401-1"/>
    </source>
</evidence>
<evidence type="ECO:0000313" key="7">
    <source>
        <dbReference type="EMBL" id="KAK6503591.1"/>
    </source>
</evidence>
<dbReference type="AlphaFoldDB" id="A0AAV9W7N7"/>
<evidence type="ECO:0000256" key="3">
    <source>
        <dbReference type="ARBA" id="ARBA00022723"/>
    </source>
</evidence>
<accession>A0AAV9W7N7</accession>
<dbReference type="SUPFAM" id="SSF48264">
    <property type="entry name" value="Cytochrome P450"/>
    <property type="match status" value="1"/>
</dbReference>
<organism evidence="7 8">
    <name type="scientific">Arthrobotrys musiformis</name>
    <dbReference type="NCBI Taxonomy" id="47236"/>
    <lineage>
        <taxon>Eukaryota</taxon>
        <taxon>Fungi</taxon>
        <taxon>Dikarya</taxon>
        <taxon>Ascomycota</taxon>
        <taxon>Pezizomycotina</taxon>
        <taxon>Orbiliomycetes</taxon>
        <taxon>Orbiliales</taxon>
        <taxon>Orbiliaceae</taxon>
        <taxon>Arthrobotrys</taxon>
    </lineage>
</organism>
<gene>
    <name evidence="7" type="ORF">TWF481_008604</name>
</gene>
<dbReference type="InterPro" id="IPR050121">
    <property type="entry name" value="Cytochrome_P450_monoxygenase"/>
</dbReference>
<comment type="cofactor">
    <cofactor evidence="1 5">
        <name>heme</name>
        <dbReference type="ChEBI" id="CHEBI:30413"/>
    </cofactor>
</comment>
<keyword evidence="6" id="KW-0560">Oxidoreductase</keyword>
<keyword evidence="5 6" id="KW-0349">Heme</keyword>
<dbReference type="InterPro" id="IPR001128">
    <property type="entry name" value="Cyt_P450"/>
</dbReference>
<evidence type="ECO:0000256" key="4">
    <source>
        <dbReference type="ARBA" id="ARBA00023004"/>
    </source>
</evidence>
<keyword evidence="6" id="KW-0503">Monooxygenase</keyword>
<evidence type="ECO:0000313" key="8">
    <source>
        <dbReference type="Proteomes" id="UP001370758"/>
    </source>
</evidence>
<dbReference type="InterPro" id="IPR036396">
    <property type="entry name" value="Cyt_P450_sf"/>
</dbReference>
<comment type="similarity">
    <text evidence="2 6">Belongs to the cytochrome P450 family.</text>
</comment>
<comment type="caution">
    <text evidence="7">The sequence shown here is derived from an EMBL/GenBank/DDBJ whole genome shotgun (WGS) entry which is preliminary data.</text>
</comment>
<keyword evidence="8" id="KW-1185">Reference proteome</keyword>
<dbReference type="PRINTS" id="PR00463">
    <property type="entry name" value="EP450I"/>
</dbReference>
<dbReference type="Proteomes" id="UP001370758">
    <property type="component" value="Unassembled WGS sequence"/>
</dbReference>
<dbReference type="GO" id="GO:0020037">
    <property type="term" value="F:heme binding"/>
    <property type="evidence" value="ECO:0007669"/>
    <property type="project" value="InterPro"/>
</dbReference>
<dbReference type="GO" id="GO:0005506">
    <property type="term" value="F:iron ion binding"/>
    <property type="evidence" value="ECO:0007669"/>
    <property type="project" value="InterPro"/>
</dbReference>
<dbReference type="Gene3D" id="1.10.630.10">
    <property type="entry name" value="Cytochrome P450"/>
    <property type="match status" value="1"/>
</dbReference>
<evidence type="ECO:0000256" key="6">
    <source>
        <dbReference type="RuleBase" id="RU000461"/>
    </source>
</evidence>
<sequence>MRSAEREGLARNNILSMLLNASKEAERISPITGEQNKNSLSDQEIMGNIFIFTSAGFDSTANTLAYALVYLVQNPRYQDWLFEEVDALIPSGSDEPLEYTNIFPKAIRCLSLMLETLRLHPPLVHLGKMTEAPQFVRTSTSDIEIPTGATIYINSVVVHLDPGVWRNLNRNESEPVSDKDDGDIPDECKFRPSRWIINPTDTENTQPKLFQPPKGTFIPWSSGPRVCPGQKMAQVEFVAIFLVLLRDYRLEAMKLVIRDASGEEREETDDELRERIVRLVNKSVSKVTQEMDVYNIADGEHSRGLGFRLIRRHATGTQAT</sequence>
<proteinExistence type="inferred from homology"/>
<evidence type="ECO:0008006" key="9">
    <source>
        <dbReference type="Google" id="ProtNLM"/>
    </source>
</evidence>
<dbReference type="PRINTS" id="PR00385">
    <property type="entry name" value="P450"/>
</dbReference>
<dbReference type="GO" id="GO:0004497">
    <property type="term" value="F:monooxygenase activity"/>
    <property type="evidence" value="ECO:0007669"/>
    <property type="project" value="UniProtKB-KW"/>
</dbReference>
<protein>
    <recommendedName>
        <fullName evidence="9">Cytochrome P450</fullName>
    </recommendedName>
</protein>